<dbReference type="EMBL" id="MUNK01000057">
    <property type="protein sequence ID" value="OTA34587.1"/>
    <property type="molecule type" value="Genomic_DNA"/>
</dbReference>
<evidence type="ECO:0000313" key="1">
    <source>
        <dbReference type="EMBL" id="OTA34587.1"/>
    </source>
</evidence>
<evidence type="ECO:0000313" key="2">
    <source>
        <dbReference type="Proteomes" id="UP000194280"/>
    </source>
</evidence>
<gene>
    <name evidence="1" type="ORF">BTJ68_06663</name>
</gene>
<dbReference type="OrthoDB" id="6509908at2759"/>
<dbReference type="PANTHER" id="PTHR39605:SF1">
    <property type="entry name" value="MAJOR FACILITATOR SUPERFAMILY (MFS) PROFILE DOMAIN-CONTAINING PROTEIN"/>
    <property type="match status" value="1"/>
</dbReference>
<proteinExistence type="predicted"/>
<dbReference type="InParanoid" id="A0A1Z5TEX7"/>
<dbReference type="VEuPathDB" id="FungiDB:BTJ68_06663"/>
<name>A0A1Z5TEX7_HORWE</name>
<organism evidence="1 2">
    <name type="scientific">Hortaea werneckii EXF-2000</name>
    <dbReference type="NCBI Taxonomy" id="1157616"/>
    <lineage>
        <taxon>Eukaryota</taxon>
        <taxon>Fungi</taxon>
        <taxon>Dikarya</taxon>
        <taxon>Ascomycota</taxon>
        <taxon>Pezizomycotina</taxon>
        <taxon>Dothideomycetes</taxon>
        <taxon>Dothideomycetidae</taxon>
        <taxon>Mycosphaerellales</taxon>
        <taxon>Teratosphaeriaceae</taxon>
        <taxon>Hortaea</taxon>
    </lineage>
</organism>
<dbReference type="STRING" id="1157616.A0A1Z5TEX7"/>
<sequence>MEAGTPRNPFWTSYPQHLNCYYLSLRLKVQSKKCTYRLSKPRVRLRVSERVETVNTGPIMSSAVETIKGLTNVSFFTKPRVSKTDSSTAFWYSLRGFMRIVDPAMVASWFRPPVQAYREQIGVEPNDLELYNIRTDAWGLLTIAMLLVALADAVPLPPTLAGSSLTNSTAPTSYKRPYARAAVLITIFHHITTGMGAYQHWKLDSHHTVAMDIGVYGNVGLTVLGVVALVYGLADGGEEEGTKGGRGEEGLRWKGDEAVLGSEVLRVESPCGDMACWSVGIV</sequence>
<dbReference type="Proteomes" id="UP000194280">
    <property type="component" value="Unassembled WGS sequence"/>
</dbReference>
<keyword evidence="2" id="KW-1185">Reference proteome</keyword>
<comment type="caution">
    <text evidence="1">The sequence shown here is derived from an EMBL/GenBank/DDBJ whole genome shotgun (WGS) entry which is preliminary data.</text>
</comment>
<reference evidence="1 2" key="1">
    <citation type="submission" date="2017-01" db="EMBL/GenBank/DDBJ databases">
        <title>The recent genome duplication of the halophilic yeast Hortaea werneckii: insights from long-read sequencing.</title>
        <authorList>
            <person name="Sinha S."/>
            <person name="Flibotte S."/>
            <person name="Neira M."/>
            <person name="Lenassi M."/>
            <person name="Gostincar C."/>
            <person name="Stajich J.E."/>
            <person name="Nislow C.E."/>
        </authorList>
    </citation>
    <scope>NUCLEOTIDE SEQUENCE [LARGE SCALE GENOMIC DNA]</scope>
    <source>
        <strain evidence="1 2">EXF-2000</strain>
    </source>
</reference>
<protein>
    <submittedName>
        <fullName evidence="1">Uncharacterized protein</fullName>
    </submittedName>
</protein>
<dbReference type="AlphaFoldDB" id="A0A1Z5TEX7"/>
<dbReference type="PANTHER" id="PTHR39605">
    <property type="entry name" value="MAJOR FACILITATOR SUPERFAMILY (MFS) PROFILE DOMAIN-CONTAINING PROTEIN"/>
    <property type="match status" value="1"/>
</dbReference>
<accession>A0A1Z5TEX7</accession>